<comment type="caution">
    <text evidence="2">The sequence shown here is derived from an EMBL/GenBank/DDBJ whole genome shotgun (WGS) entry which is preliminary data.</text>
</comment>
<sequence length="163" mass="17885">YLQPFTDVNKRTSRLTANVPLLKSGLCPLSFVGVEPLAYTSALLGVYELNDVSLARDLFIYACERSVQAYLAVDQTLAQPDPVRMARRTLIFNGVAAIVRDNPANQKAYAEEYVQKTGGIRRGRDGIRSGGQAHPGGCAAAARGEHIPVWHKARRVREMEGCQ</sequence>
<feature type="non-terminal residue" evidence="2">
    <location>
        <position position="1"/>
    </location>
</feature>
<evidence type="ECO:0000259" key="1">
    <source>
        <dbReference type="PROSITE" id="PS51459"/>
    </source>
</evidence>
<gene>
    <name evidence="2" type="ORF">B2A_13703</name>
</gene>
<dbReference type="AlphaFoldDB" id="T0YJG7"/>
<organism evidence="2">
    <name type="scientific">mine drainage metagenome</name>
    <dbReference type="NCBI Taxonomy" id="410659"/>
    <lineage>
        <taxon>unclassified sequences</taxon>
        <taxon>metagenomes</taxon>
        <taxon>ecological metagenomes</taxon>
    </lineage>
</organism>
<feature type="domain" description="Fido" evidence="1">
    <location>
        <begin position="1"/>
        <end position="62"/>
    </location>
</feature>
<proteinExistence type="predicted"/>
<dbReference type="PROSITE" id="PS51459">
    <property type="entry name" value="FIDO"/>
    <property type="match status" value="1"/>
</dbReference>
<dbReference type="InterPro" id="IPR003812">
    <property type="entry name" value="Fido"/>
</dbReference>
<reference evidence="2" key="2">
    <citation type="journal article" date="2014" name="ISME J.">
        <title>Microbial stratification in low pH oxic and suboxic macroscopic growths along an acid mine drainage.</title>
        <authorList>
            <person name="Mendez-Garcia C."/>
            <person name="Mesa V."/>
            <person name="Sprenger R.R."/>
            <person name="Richter M."/>
            <person name="Diez M.S."/>
            <person name="Solano J."/>
            <person name="Bargiela R."/>
            <person name="Golyshina O.V."/>
            <person name="Manteca A."/>
            <person name="Ramos J.L."/>
            <person name="Gallego J.R."/>
            <person name="Llorente I."/>
            <person name="Martins Dos Santos V.A."/>
            <person name="Jensen O.N."/>
            <person name="Pelaez A.I."/>
            <person name="Sanchez J."/>
            <person name="Ferrer M."/>
        </authorList>
    </citation>
    <scope>NUCLEOTIDE SEQUENCE</scope>
</reference>
<dbReference type="InterPro" id="IPR036597">
    <property type="entry name" value="Fido-like_dom_sf"/>
</dbReference>
<dbReference type="Gene3D" id="1.10.3290.10">
    <property type="entry name" value="Fido-like domain"/>
    <property type="match status" value="1"/>
</dbReference>
<name>T0YJG7_9ZZZZ</name>
<reference evidence="2" key="1">
    <citation type="submission" date="2013-08" db="EMBL/GenBank/DDBJ databases">
        <authorList>
            <person name="Mendez C."/>
            <person name="Richter M."/>
            <person name="Ferrer M."/>
            <person name="Sanchez J."/>
        </authorList>
    </citation>
    <scope>NUCLEOTIDE SEQUENCE</scope>
</reference>
<evidence type="ECO:0000313" key="2">
    <source>
        <dbReference type="EMBL" id="EQD32062.1"/>
    </source>
</evidence>
<protein>
    <submittedName>
        <fullName evidence="2">Filamentation induced by cAMP protein Fic</fullName>
    </submittedName>
</protein>
<accession>T0YJG7</accession>
<dbReference type="SUPFAM" id="SSF140931">
    <property type="entry name" value="Fic-like"/>
    <property type="match status" value="1"/>
</dbReference>
<dbReference type="EMBL" id="AUZZ01009927">
    <property type="protein sequence ID" value="EQD32062.1"/>
    <property type="molecule type" value="Genomic_DNA"/>
</dbReference>